<sequence length="18" mass="1984">MVSIVCPILGFSSKIDKF</sequence>
<dbReference type="EMBL" id="CH474078">
    <property type="protein sequence ID" value="EDL83861.1"/>
    <property type="molecule type" value="Genomic_DNA"/>
</dbReference>
<protein>
    <submittedName>
        <fullName evidence="1">RCG22893</fullName>
    </submittedName>
</protein>
<gene>
    <name evidence="1" type="ORF">rCG_22893</name>
</gene>
<reference evidence="2" key="1">
    <citation type="submission" date="2005-09" db="EMBL/GenBank/DDBJ databases">
        <authorList>
            <person name="Mural R.J."/>
            <person name="Li P.W."/>
            <person name="Adams M.D."/>
            <person name="Amanatides P.G."/>
            <person name="Baden-Tillson H."/>
            <person name="Barnstead M."/>
            <person name="Chin S.H."/>
            <person name="Dew I."/>
            <person name="Evans C.A."/>
            <person name="Ferriera S."/>
            <person name="Flanigan M."/>
            <person name="Fosler C."/>
            <person name="Glodek A."/>
            <person name="Gu Z."/>
            <person name="Holt R.A."/>
            <person name="Jennings D."/>
            <person name="Kraft C.L."/>
            <person name="Lu F."/>
            <person name="Nguyen T."/>
            <person name="Nusskern D.R."/>
            <person name="Pfannkoch C.M."/>
            <person name="Sitter C."/>
            <person name="Sutton G.G."/>
            <person name="Venter J.C."/>
            <person name="Wang Z."/>
            <person name="Woodage T."/>
            <person name="Zheng X.H."/>
            <person name="Zhong F."/>
        </authorList>
    </citation>
    <scope>NUCLEOTIDE SEQUENCE [LARGE SCALE GENOMIC DNA]</scope>
    <source>
        <strain>BN</strain>
        <strain evidence="2">Sprague-Dawley</strain>
    </source>
</reference>
<accession>A6KPB3</accession>
<evidence type="ECO:0000313" key="1">
    <source>
        <dbReference type="EMBL" id="EDL83861.1"/>
    </source>
</evidence>
<dbReference type="Proteomes" id="UP000234681">
    <property type="component" value="Chromosome X"/>
</dbReference>
<name>A6KPB3_RAT</name>
<dbReference type="AlphaFoldDB" id="A6KPB3"/>
<proteinExistence type="predicted"/>
<organism evidence="1 2">
    <name type="scientific">Rattus norvegicus</name>
    <name type="common">Rat</name>
    <dbReference type="NCBI Taxonomy" id="10116"/>
    <lineage>
        <taxon>Eukaryota</taxon>
        <taxon>Metazoa</taxon>
        <taxon>Chordata</taxon>
        <taxon>Craniata</taxon>
        <taxon>Vertebrata</taxon>
        <taxon>Euteleostomi</taxon>
        <taxon>Mammalia</taxon>
        <taxon>Eutheria</taxon>
        <taxon>Euarchontoglires</taxon>
        <taxon>Glires</taxon>
        <taxon>Rodentia</taxon>
        <taxon>Myomorpha</taxon>
        <taxon>Muroidea</taxon>
        <taxon>Muridae</taxon>
        <taxon>Murinae</taxon>
        <taxon>Rattus</taxon>
    </lineage>
</organism>
<evidence type="ECO:0000313" key="2">
    <source>
        <dbReference type="Proteomes" id="UP000234681"/>
    </source>
</evidence>